<sequence>MAPKRNNVLPNGHFHKDWQRYVRTWFNQPARKQRRRTTRIKKARSIAPRPVGGNLRPVVRCPTAKYNTKSRLGRGFTLEELKAAEINKRVAATIGITVDHRRRNKSVESLQLNVQRLKEYKSKLILFPKKAGAPKKGDASEEEIKMATQLQGTVMPVSRVVKSEKARKITDEERKGSAFVALRQARAHKRLFGSRQKRAKENEAEKAGGIGK</sequence>
<dbReference type="GO" id="GO:0006412">
    <property type="term" value="P:translation"/>
    <property type="evidence" value="ECO:0007669"/>
    <property type="project" value="InterPro"/>
</dbReference>
<evidence type="ECO:0000256" key="2">
    <source>
        <dbReference type="ARBA" id="ARBA00022980"/>
    </source>
</evidence>
<keyword evidence="3" id="KW-0687">Ribonucleoprotein</keyword>
<dbReference type="GO" id="GO:0003723">
    <property type="term" value="F:RNA binding"/>
    <property type="evidence" value="ECO:0007669"/>
    <property type="project" value="TreeGrafter"/>
</dbReference>
<proteinExistence type="evidence at transcript level"/>
<name>A0A0A0QXL1_9ANNE</name>
<keyword evidence="2 7" id="KW-0689">Ribosomal protein</keyword>
<dbReference type="InterPro" id="IPR001380">
    <property type="entry name" value="Ribosomal_eL13"/>
</dbReference>
<evidence type="ECO:0000256" key="3">
    <source>
        <dbReference type="ARBA" id="ARBA00023274"/>
    </source>
</evidence>
<dbReference type="EMBL" id="KM267708">
    <property type="protein sequence ID" value="AIU94834.1"/>
    <property type="molecule type" value="mRNA"/>
</dbReference>
<evidence type="ECO:0000256" key="6">
    <source>
        <dbReference type="SAM" id="MobiDB-lite"/>
    </source>
</evidence>
<evidence type="ECO:0000256" key="1">
    <source>
        <dbReference type="ARBA" id="ARBA00005640"/>
    </source>
</evidence>
<dbReference type="HAMAP" id="MF_00499">
    <property type="entry name" value="Ribosomal_eL13"/>
    <property type="match status" value="1"/>
</dbReference>
<evidence type="ECO:0000256" key="4">
    <source>
        <dbReference type="ARBA" id="ARBA00035216"/>
    </source>
</evidence>
<evidence type="ECO:0000256" key="5">
    <source>
        <dbReference type="ARBA" id="ARBA00035321"/>
    </source>
</evidence>
<dbReference type="FunFam" id="1.20.5.110:FF:000003">
    <property type="entry name" value="60S ribosomal protein L13"/>
    <property type="match status" value="1"/>
</dbReference>
<dbReference type="AlphaFoldDB" id="A0A0A0QXL1"/>
<dbReference type="Gene3D" id="1.20.5.110">
    <property type="match status" value="1"/>
</dbReference>
<dbReference type="GO" id="GO:0022625">
    <property type="term" value="C:cytosolic large ribosomal subunit"/>
    <property type="evidence" value="ECO:0007669"/>
    <property type="project" value="TreeGrafter"/>
</dbReference>
<evidence type="ECO:0000313" key="7">
    <source>
        <dbReference type="EMBL" id="AIU94834.1"/>
    </source>
</evidence>
<reference evidence="7" key="1">
    <citation type="submission" date="2014-07" db="EMBL/GenBank/DDBJ databases">
        <authorList>
            <person name="Miller C.S."/>
            <person name="Franke M.C."/>
            <person name="Cooling G.T."/>
            <person name="Lierz K.L."/>
            <person name="Ciesielski A.L."/>
            <person name="Rackow A.R."/>
            <person name="Dean M.A."/>
        </authorList>
    </citation>
    <scope>NUCLEOTIDE SEQUENCE</scope>
</reference>
<comment type="similarity">
    <text evidence="1">Belongs to the eukaryotic ribosomal protein eL13 family.</text>
</comment>
<dbReference type="PANTHER" id="PTHR11722">
    <property type="entry name" value="60S RIBOSOMAL PROTEIN L13"/>
    <property type="match status" value="1"/>
</dbReference>
<dbReference type="GO" id="GO:0003735">
    <property type="term" value="F:structural constituent of ribosome"/>
    <property type="evidence" value="ECO:0007669"/>
    <property type="project" value="InterPro"/>
</dbReference>
<feature type="region of interest" description="Disordered" evidence="6">
    <location>
        <begin position="190"/>
        <end position="212"/>
    </location>
</feature>
<protein>
    <recommendedName>
        <fullName evidence="4">Large ribosomal subunit protein eL13</fullName>
    </recommendedName>
    <alternativeName>
        <fullName evidence="5">60S ribosomal protein L13</fullName>
    </alternativeName>
</protein>
<dbReference type="Pfam" id="PF01294">
    <property type="entry name" value="Ribosomal_L13e"/>
    <property type="match status" value="1"/>
</dbReference>
<accession>A0A0A0QXL1</accession>
<dbReference type="EMBL" id="KM267710">
    <property type="protein sequence ID" value="AIU94836.1"/>
    <property type="molecule type" value="mRNA"/>
</dbReference>
<dbReference type="PANTHER" id="PTHR11722:SF0">
    <property type="entry name" value="LARGE RIBOSOMAL SUBUNIT PROTEIN EL13"/>
    <property type="match status" value="1"/>
</dbReference>
<organism evidence="7">
    <name type="scientific">Phragmatopoma lapidosa</name>
    <dbReference type="NCBI Taxonomy" id="341668"/>
    <lineage>
        <taxon>Eukaryota</taxon>
        <taxon>Metazoa</taxon>
        <taxon>Spiralia</taxon>
        <taxon>Lophotrochozoa</taxon>
        <taxon>Annelida</taxon>
        <taxon>Polychaeta</taxon>
        <taxon>Sedentaria</taxon>
        <taxon>Canalipalpata</taxon>
        <taxon>Sabellida</taxon>
        <taxon>Sabellariidae</taxon>
        <taxon>Phragmatopoma</taxon>
    </lineage>
</organism>